<dbReference type="AlphaFoldDB" id="A0A2R6RI53"/>
<dbReference type="EMBL" id="MLYV02000256">
    <property type="protein sequence ID" value="PSS29706.1"/>
    <property type="molecule type" value="Genomic_DNA"/>
</dbReference>
<keyword evidence="2" id="KW-1185">Reference proteome</keyword>
<dbReference type="Proteomes" id="UP000186601">
    <property type="component" value="Unassembled WGS sequence"/>
</dbReference>
<accession>A0A2R6RI53</accession>
<evidence type="ECO:0000313" key="2">
    <source>
        <dbReference type="Proteomes" id="UP000186601"/>
    </source>
</evidence>
<reference evidence="1 2" key="1">
    <citation type="submission" date="2018-02" db="EMBL/GenBank/DDBJ databases">
        <title>Genome sequence of the basidiomycete white-rot fungus Phlebia centrifuga.</title>
        <authorList>
            <person name="Granchi Z."/>
            <person name="Peng M."/>
            <person name="de Vries R.P."/>
            <person name="Hilden K."/>
            <person name="Makela M.R."/>
            <person name="Grigoriev I."/>
            <person name="Riley R."/>
        </authorList>
    </citation>
    <scope>NUCLEOTIDE SEQUENCE [LARGE SCALE GENOMIC DNA]</scope>
    <source>
        <strain evidence="1 2">FBCC195</strain>
    </source>
</reference>
<protein>
    <recommendedName>
        <fullName evidence="3">Homeobox domain-containing protein</fullName>
    </recommendedName>
</protein>
<dbReference type="OrthoDB" id="3038119at2759"/>
<organism evidence="1 2">
    <name type="scientific">Hermanssonia centrifuga</name>
    <dbReference type="NCBI Taxonomy" id="98765"/>
    <lineage>
        <taxon>Eukaryota</taxon>
        <taxon>Fungi</taxon>
        <taxon>Dikarya</taxon>
        <taxon>Basidiomycota</taxon>
        <taxon>Agaricomycotina</taxon>
        <taxon>Agaricomycetes</taxon>
        <taxon>Polyporales</taxon>
        <taxon>Meruliaceae</taxon>
        <taxon>Hermanssonia</taxon>
    </lineage>
</organism>
<sequence>MPKRLSETAETCTLKRTRSAFASTHGRSSTNELVPIPQLRRRRTSMTITPTLLSGSPVTPVSKTGTVRRRMNPDSLAVRLGPELIKELEALLEPGMTEMPSFSVRQKIQKRYNIDRRHIYDWFHNKGLRVASAEKREEKRIAKTQDGKNSDSRVVQRTLRQYTASEAIHPVHPATIHPALEADSTESTVSTPSLRPHALPTPLSLPENVVPYEAACLTHQPPGQVSTFPEVTDAPCIPSPSVSAYPYALGIGTGPYLRTHAFEQFTVPLYPTGDISCELPINDRTSHWIAEQQRIPYRDTNLAIAGSPETENVQRDKLDAILPLDNEQTLQQSEREAYYQSLSDVLPPACGIEESVGTYKAFMTQQNQTYYERLISGSFSGVTSRPDQAISPSVTGPGVPPSLPVSQAINRAAQPQIQMPAYGPNHEFSNWLLYGGRSQSSSAFPSPSGTPSLCDTATTASGTRFWLPERFYEHGRDPSAPSYLEMRDILESPILRSRSNTRNISSVNHGSTSSLPDTKINAMDKIHPPTSMLSPQAPPNGFYGYYGYEYPLLHFGHPSASYHPHGTFPSMAVPESDKENFHVKRVDNLKTAKTLGKTHTKAPCFPSSVAPNW</sequence>
<name>A0A2R6RI53_9APHY</name>
<comment type="caution">
    <text evidence="1">The sequence shown here is derived from an EMBL/GenBank/DDBJ whole genome shotgun (WGS) entry which is preliminary data.</text>
</comment>
<gene>
    <name evidence="1" type="ORF">PHLCEN_2v2854</name>
</gene>
<evidence type="ECO:0000313" key="1">
    <source>
        <dbReference type="EMBL" id="PSS29706.1"/>
    </source>
</evidence>
<proteinExistence type="predicted"/>
<evidence type="ECO:0008006" key="3">
    <source>
        <dbReference type="Google" id="ProtNLM"/>
    </source>
</evidence>